<name>G7E100_MIXOS</name>
<reference evidence="1 2" key="2">
    <citation type="journal article" date="2012" name="Open Biol.">
        <title>Characteristics of nucleosomes and linker DNA regions on the genome of the basidiomycete Mixia osmundae revealed by mono- and dinucleosome mapping.</title>
        <authorList>
            <person name="Nishida H."/>
            <person name="Kondo S."/>
            <person name="Matsumoto T."/>
            <person name="Suzuki Y."/>
            <person name="Yoshikawa H."/>
            <person name="Taylor T.D."/>
            <person name="Sugiyama J."/>
        </authorList>
    </citation>
    <scope>NUCLEOTIDE SEQUENCE [LARGE SCALE GENOMIC DNA]</scope>
    <source>
        <strain evidence="2">CBS 9802 / IAM 14324 / JCM 22182 / KY 12970</strain>
    </source>
</reference>
<comment type="caution">
    <text evidence="1">The sequence shown here is derived from an EMBL/GenBank/DDBJ whole genome shotgun (WGS) entry which is preliminary data.</text>
</comment>
<evidence type="ECO:0000313" key="1">
    <source>
        <dbReference type="EMBL" id="GAA96510.1"/>
    </source>
</evidence>
<accession>G7E100</accession>
<dbReference type="RefSeq" id="XP_014567445.1">
    <property type="nucleotide sequence ID" value="XM_014711959.1"/>
</dbReference>
<dbReference type="Proteomes" id="UP000009131">
    <property type="component" value="Unassembled WGS sequence"/>
</dbReference>
<dbReference type="HOGENOM" id="CLU_1518242_0_0_1"/>
<organism evidence="1 2">
    <name type="scientific">Mixia osmundae (strain CBS 9802 / IAM 14324 / JCM 22182 / KY 12970)</name>
    <dbReference type="NCBI Taxonomy" id="764103"/>
    <lineage>
        <taxon>Eukaryota</taxon>
        <taxon>Fungi</taxon>
        <taxon>Dikarya</taxon>
        <taxon>Basidiomycota</taxon>
        <taxon>Pucciniomycotina</taxon>
        <taxon>Mixiomycetes</taxon>
        <taxon>Mixiales</taxon>
        <taxon>Mixiaceae</taxon>
        <taxon>Mixia</taxon>
    </lineage>
</organism>
<reference evidence="1 2" key="1">
    <citation type="journal article" date="2011" name="J. Gen. Appl. Microbiol.">
        <title>Draft genome sequencing of the enigmatic basidiomycete Mixia osmundae.</title>
        <authorList>
            <person name="Nishida H."/>
            <person name="Nagatsuka Y."/>
            <person name="Sugiyama J."/>
        </authorList>
    </citation>
    <scope>NUCLEOTIDE SEQUENCE [LARGE SCALE GENOMIC DNA]</scope>
    <source>
        <strain evidence="2">CBS 9802 / IAM 14324 / JCM 22182 / KY 12970</strain>
    </source>
</reference>
<evidence type="ECO:0000313" key="2">
    <source>
        <dbReference type="Proteomes" id="UP000009131"/>
    </source>
</evidence>
<proteinExistence type="predicted"/>
<dbReference type="EMBL" id="BABT02000102">
    <property type="protein sequence ID" value="GAA96510.1"/>
    <property type="molecule type" value="Genomic_DNA"/>
</dbReference>
<dbReference type="InParanoid" id="G7E100"/>
<dbReference type="AlphaFoldDB" id="G7E100"/>
<gene>
    <name evidence="1" type="primary">Mo03178</name>
    <name evidence="1" type="ORF">E5Q_03178</name>
</gene>
<keyword evidence="2" id="KW-1185">Reference proteome</keyword>
<sequence>MALSRKSRYKTANYNIKFTAGVSCNIRATAETVLVHAGVDGSFTARIRILKFDNSPISAYADERRPNDMQAMAKELVELPDAAYFPLLVNTTMTIDAGSALYSAAFSRCCKINWLLTSAVYFIPRQVQMLEARPEFDFRAGKGVPLCEHLYSATIWHCEVIEEQVTFQWMSRKVADM</sequence>
<protein>
    <submittedName>
        <fullName evidence="1">Uncharacterized protein</fullName>
    </submittedName>
</protein>